<keyword evidence="6" id="KW-0472">Membrane</keyword>
<protein>
    <submittedName>
        <fullName evidence="8">ABC transporter, heme export, CcmA</fullName>
        <ecNumber evidence="8">3.6.3.41</ecNumber>
    </submittedName>
</protein>
<keyword evidence="3" id="KW-0201">Cytochrome c-type biogenesis</keyword>
<dbReference type="InterPro" id="IPR005895">
    <property type="entry name" value="ABC_transptr_haem_export_CcmA"/>
</dbReference>
<evidence type="ECO:0000256" key="2">
    <source>
        <dbReference type="ARBA" id="ARBA00022741"/>
    </source>
</evidence>
<keyword evidence="1" id="KW-0813">Transport</keyword>
<dbReference type="NCBIfam" id="NF010061">
    <property type="entry name" value="PRK13538.1"/>
    <property type="match status" value="1"/>
</dbReference>
<keyword evidence="2" id="KW-0547">Nucleotide-binding</keyword>
<dbReference type="GO" id="GO:0022857">
    <property type="term" value="F:transmembrane transporter activity"/>
    <property type="evidence" value="ECO:0007669"/>
    <property type="project" value="InterPro"/>
</dbReference>
<accession>T1BKZ1</accession>
<dbReference type="NCBIfam" id="TIGR01189">
    <property type="entry name" value="ccmA"/>
    <property type="match status" value="1"/>
</dbReference>
<keyword evidence="4" id="KW-0067">ATP-binding</keyword>
<dbReference type="AlphaFoldDB" id="T1BKZ1"/>
<dbReference type="EC" id="3.6.3.41" evidence="8"/>
<evidence type="ECO:0000313" key="8">
    <source>
        <dbReference type="EMBL" id="EQD53964.1"/>
    </source>
</evidence>
<evidence type="ECO:0000256" key="3">
    <source>
        <dbReference type="ARBA" id="ARBA00022748"/>
    </source>
</evidence>
<dbReference type="PROSITE" id="PS50893">
    <property type="entry name" value="ABC_TRANSPORTER_2"/>
    <property type="match status" value="1"/>
</dbReference>
<dbReference type="Gene3D" id="3.40.50.300">
    <property type="entry name" value="P-loop containing nucleotide triphosphate hydrolases"/>
    <property type="match status" value="1"/>
</dbReference>
<reference evidence="8" key="1">
    <citation type="submission" date="2013-08" db="EMBL/GenBank/DDBJ databases">
        <authorList>
            <person name="Mendez C."/>
            <person name="Richter M."/>
            <person name="Ferrer M."/>
            <person name="Sanchez J."/>
        </authorList>
    </citation>
    <scope>NUCLEOTIDE SEQUENCE</scope>
</reference>
<dbReference type="Pfam" id="PF00005">
    <property type="entry name" value="ABC_tran"/>
    <property type="match status" value="1"/>
</dbReference>
<evidence type="ECO:0000256" key="5">
    <source>
        <dbReference type="ARBA" id="ARBA00022967"/>
    </source>
</evidence>
<proteinExistence type="predicted"/>
<evidence type="ECO:0000259" key="7">
    <source>
        <dbReference type="PROSITE" id="PS50893"/>
    </source>
</evidence>
<dbReference type="EMBL" id="AUZY01006561">
    <property type="protein sequence ID" value="EQD53964.1"/>
    <property type="molecule type" value="Genomic_DNA"/>
</dbReference>
<reference evidence="8" key="2">
    <citation type="journal article" date="2014" name="ISME J.">
        <title>Microbial stratification in low pH oxic and suboxic macroscopic growths along an acid mine drainage.</title>
        <authorList>
            <person name="Mendez-Garcia C."/>
            <person name="Mesa V."/>
            <person name="Sprenger R.R."/>
            <person name="Richter M."/>
            <person name="Diez M.S."/>
            <person name="Solano J."/>
            <person name="Bargiela R."/>
            <person name="Golyshina O.V."/>
            <person name="Manteca A."/>
            <person name="Ramos J.L."/>
            <person name="Gallego J.R."/>
            <person name="Llorente I."/>
            <person name="Martins Dos Santos V.A."/>
            <person name="Jensen O.N."/>
            <person name="Pelaez A.I."/>
            <person name="Sanchez J."/>
            <person name="Ferrer M."/>
        </authorList>
    </citation>
    <scope>NUCLEOTIDE SEQUENCE</scope>
</reference>
<keyword evidence="8" id="KW-0378">Hydrolase</keyword>
<dbReference type="GO" id="GO:0005524">
    <property type="term" value="F:ATP binding"/>
    <property type="evidence" value="ECO:0007669"/>
    <property type="project" value="UniProtKB-KW"/>
</dbReference>
<dbReference type="PANTHER" id="PTHR43499">
    <property type="entry name" value="ABC TRANSPORTER I FAMILY MEMBER 1"/>
    <property type="match status" value="1"/>
</dbReference>
<evidence type="ECO:0000256" key="1">
    <source>
        <dbReference type="ARBA" id="ARBA00022448"/>
    </source>
</evidence>
<comment type="caution">
    <text evidence="8">The sequence shown here is derived from an EMBL/GenBank/DDBJ whole genome shotgun (WGS) entry which is preliminary data.</text>
</comment>
<dbReference type="InterPro" id="IPR027417">
    <property type="entry name" value="P-loop_NTPase"/>
</dbReference>
<dbReference type="SMART" id="SM00382">
    <property type="entry name" value="AAA"/>
    <property type="match status" value="1"/>
</dbReference>
<dbReference type="SUPFAM" id="SSF52540">
    <property type="entry name" value="P-loop containing nucleoside triphosphate hydrolases"/>
    <property type="match status" value="1"/>
</dbReference>
<evidence type="ECO:0000256" key="4">
    <source>
        <dbReference type="ARBA" id="ARBA00022840"/>
    </source>
</evidence>
<feature type="domain" description="ABC transporter" evidence="7">
    <location>
        <begin position="5"/>
        <end position="206"/>
    </location>
</feature>
<name>T1BKZ1_9ZZZZ</name>
<dbReference type="GO" id="GO:0017004">
    <property type="term" value="P:cytochrome complex assembly"/>
    <property type="evidence" value="ECO:0007669"/>
    <property type="project" value="UniProtKB-KW"/>
</dbReference>
<dbReference type="GO" id="GO:0016887">
    <property type="term" value="F:ATP hydrolysis activity"/>
    <property type="evidence" value="ECO:0007669"/>
    <property type="project" value="InterPro"/>
</dbReference>
<dbReference type="InterPro" id="IPR003593">
    <property type="entry name" value="AAA+_ATPase"/>
</dbReference>
<sequence>MSPGLAIRALELRRGRRLLARSLSFELGPGEFIELSGPNGSGKSTLLRVLSGLGRLETGELLWNGRSFSLTSDEHRSRTLYLAHSDGLKGALTGEENLHLFATLRKFRDRTEEIEEGLDYYEMGALKAVPCLRLSQGQRRRIALSRLHAFPASLWLLDEPTTALDRAGIERFSDHLSSHLAGGGMAILATHQNLPERLRPTMRIALGNAS</sequence>
<organism evidence="8">
    <name type="scientific">mine drainage metagenome</name>
    <dbReference type="NCBI Taxonomy" id="410659"/>
    <lineage>
        <taxon>unclassified sequences</taxon>
        <taxon>metagenomes</taxon>
        <taxon>ecological metagenomes</taxon>
    </lineage>
</organism>
<dbReference type="InterPro" id="IPR003439">
    <property type="entry name" value="ABC_transporter-like_ATP-bd"/>
</dbReference>
<keyword evidence="5" id="KW-1278">Translocase</keyword>
<dbReference type="PANTHER" id="PTHR43499:SF1">
    <property type="entry name" value="ABC TRANSPORTER I FAMILY MEMBER 1"/>
    <property type="match status" value="1"/>
</dbReference>
<gene>
    <name evidence="8" type="ORF">B1B_09915</name>
</gene>
<evidence type="ECO:0000256" key="6">
    <source>
        <dbReference type="ARBA" id="ARBA00023136"/>
    </source>
</evidence>